<comment type="caution">
    <text evidence="1">The sequence shown here is derived from an EMBL/GenBank/DDBJ whole genome shotgun (WGS) entry which is preliminary data.</text>
</comment>
<evidence type="ECO:0000313" key="1">
    <source>
        <dbReference type="EMBL" id="MWT84095.1"/>
    </source>
</evidence>
<dbReference type="AlphaFoldDB" id="A0A1J8I3Y6"/>
<dbReference type="EMBL" id="WTRN01000014">
    <property type="protein sequence ID" value="MWT84095.1"/>
    <property type="molecule type" value="Genomic_DNA"/>
</dbReference>
<protein>
    <submittedName>
        <fullName evidence="1">DUF3800 domain-containing protein</fullName>
    </submittedName>
</protein>
<reference evidence="1 2" key="1">
    <citation type="submission" date="2019-12" db="EMBL/GenBank/DDBJ databases">
        <title>Enteriobacteria Tanzani isolates_8377-8380.</title>
        <authorList>
            <person name="Subbiah M."/>
            <person name="Call D."/>
        </authorList>
    </citation>
    <scope>NUCLEOTIDE SEQUENCE [LARGE SCALE GENOMIC DNA]</scope>
    <source>
        <strain evidence="1 2">8378wC7</strain>
    </source>
</reference>
<dbReference type="Pfam" id="PF12686">
    <property type="entry name" value="DUF3800"/>
    <property type="match status" value="1"/>
</dbReference>
<dbReference type="Proteomes" id="UP000480485">
    <property type="component" value="Unassembled WGS sequence"/>
</dbReference>
<name>A0A1J8I3Y6_ECOLX</name>
<accession>A0A1J8I3Y6</accession>
<organism evidence="1 2">
    <name type="scientific">Escherichia coli</name>
    <dbReference type="NCBI Taxonomy" id="562"/>
    <lineage>
        <taxon>Bacteria</taxon>
        <taxon>Pseudomonadati</taxon>
        <taxon>Pseudomonadota</taxon>
        <taxon>Gammaproteobacteria</taxon>
        <taxon>Enterobacterales</taxon>
        <taxon>Enterobacteriaceae</taxon>
        <taxon>Escherichia</taxon>
    </lineage>
</organism>
<gene>
    <name evidence="1" type="ORF">GP954_02625</name>
</gene>
<dbReference type="RefSeq" id="WP_000654460.1">
    <property type="nucleotide sequence ID" value="NZ_AP022207.1"/>
</dbReference>
<evidence type="ECO:0000313" key="2">
    <source>
        <dbReference type="Proteomes" id="UP000480485"/>
    </source>
</evidence>
<proteinExistence type="predicted"/>
<dbReference type="InterPro" id="IPR024524">
    <property type="entry name" value="DUF3800"/>
</dbReference>
<sequence>MKDNNQKKMIWHVACDESGVDGQPFYGFGSLWMSYQRRAELTRMVQDLRKKHGCSDELKWQKAHSKRNAAFYSDVIDVFFRHNWMAFHCIIVEKSKVEKSYHGGDYDLAMRKHFCKLIETKIGNVIQRWPHAECEFLIEVDPLPSRYKKADEEFHIIANHSLARKYGRKDIIKLVETKDSKTSEHIQLVDFLLGAVMCAYQRKATSPAKLAMAEKIASYLGWESLRHDTWPTERKFNIWLFFDKKKGPRDIETKEVNLRYKLPPLRKK</sequence>